<organism evidence="2 3">
    <name type="scientific">Purpureocillium lavendulum</name>
    <dbReference type="NCBI Taxonomy" id="1247861"/>
    <lineage>
        <taxon>Eukaryota</taxon>
        <taxon>Fungi</taxon>
        <taxon>Dikarya</taxon>
        <taxon>Ascomycota</taxon>
        <taxon>Pezizomycotina</taxon>
        <taxon>Sordariomycetes</taxon>
        <taxon>Hypocreomycetidae</taxon>
        <taxon>Hypocreales</taxon>
        <taxon>Ophiocordycipitaceae</taxon>
        <taxon>Purpureocillium</taxon>
    </lineage>
</organism>
<evidence type="ECO:0000313" key="2">
    <source>
        <dbReference type="EMBL" id="KAJ6436095.1"/>
    </source>
</evidence>
<feature type="region of interest" description="Disordered" evidence="1">
    <location>
        <begin position="29"/>
        <end position="54"/>
    </location>
</feature>
<protein>
    <submittedName>
        <fullName evidence="2">Uncharacterized protein</fullName>
    </submittedName>
</protein>
<evidence type="ECO:0000313" key="3">
    <source>
        <dbReference type="Proteomes" id="UP001163105"/>
    </source>
</evidence>
<feature type="compositionally biased region" description="Basic and acidic residues" evidence="1">
    <location>
        <begin position="291"/>
        <end position="300"/>
    </location>
</feature>
<name>A0AB34FCE9_9HYPO</name>
<comment type="caution">
    <text evidence="2">The sequence shown here is derived from an EMBL/GenBank/DDBJ whole genome shotgun (WGS) entry which is preliminary data.</text>
</comment>
<sequence>MTSPDYDAFVYDPELLSYGTPTIENALSRTRLGSRYSTPRDSSQPVNGDDPLPFLQSSEEAASVRFDQQDPSHIRYTIEWKLCLMKKRLCTVTQVTDKDIALPPGAYWDQKLKTRLSEERQLKLPGAGFKFDETRIVVSVSKRVTKRAEHDFHQCYREENFDWTVVEDQLKSWSHLLRRGENLRVTITVVYKEVADSGPMLTRAAAARGTRAQHEERKRLAGTWQEVYKILRCPGPPCALGPHCWIDPDDGNKHYKVWTPEITCLIDHVSAGNRFDSHRDMPEFLRENIKSRVKQKEHSEGQASGSCNRKRKTTCSTDCPTKESCICASRSKFPGIKEDAVEDYYQWHCRQVRSEKWKAGLLKAKQIILDDCVDLARLRANPQAEADLLVEKGVTRGIALQFTNDVQTWLNEQ</sequence>
<evidence type="ECO:0000256" key="1">
    <source>
        <dbReference type="SAM" id="MobiDB-lite"/>
    </source>
</evidence>
<feature type="region of interest" description="Disordered" evidence="1">
    <location>
        <begin position="291"/>
        <end position="311"/>
    </location>
</feature>
<feature type="compositionally biased region" description="Polar residues" evidence="1">
    <location>
        <begin position="35"/>
        <end position="46"/>
    </location>
</feature>
<reference evidence="2" key="1">
    <citation type="submission" date="2023-01" db="EMBL/GenBank/DDBJ databases">
        <title>The growth and conidiation of Purpureocillium lavendulum are regulated by nitrogen source and histone H3K14 acetylation.</title>
        <authorList>
            <person name="Tang P."/>
            <person name="Han J."/>
            <person name="Zhang C."/>
            <person name="Tang P."/>
            <person name="Qi F."/>
            <person name="Zhang K."/>
            <person name="Liang L."/>
        </authorList>
    </citation>
    <scope>NUCLEOTIDE SEQUENCE</scope>
    <source>
        <strain evidence="2">YMF1.00683</strain>
    </source>
</reference>
<proteinExistence type="predicted"/>
<dbReference type="AlphaFoldDB" id="A0AB34FCE9"/>
<accession>A0AB34FCE9</accession>
<dbReference type="Proteomes" id="UP001163105">
    <property type="component" value="Unassembled WGS sequence"/>
</dbReference>
<dbReference type="EMBL" id="JAQHRD010000031">
    <property type="protein sequence ID" value="KAJ6436095.1"/>
    <property type="molecule type" value="Genomic_DNA"/>
</dbReference>
<gene>
    <name evidence="2" type="ORF">O9K51_11369</name>
</gene>
<keyword evidence="3" id="KW-1185">Reference proteome</keyword>